<evidence type="ECO:0000256" key="2">
    <source>
        <dbReference type="ARBA" id="ARBA00007375"/>
    </source>
</evidence>
<protein>
    <recommendedName>
        <fullName evidence="9">Lysoplasmalogenase</fullName>
    </recommendedName>
</protein>
<feature type="transmembrane region" description="Helical" evidence="6">
    <location>
        <begin position="199"/>
        <end position="218"/>
    </location>
</feature>
<keyword evidence="8" id="KW-1185">Reference proteome</keyword>
<feature type="transmembrane region" description="Helical" evidence="6">
    <location>
        <begin position="143"/>
        <end position="163"/>
    </location>
</feature>
<dbReference type="InterPro" id="IPR012506">
    <property type="entry name" value="TMEM86B-like"/>
</dbReference>
<gene>
    <name evidence="7" type="ORF">AWH69_10120</name>
</gene>
<accession>A0A176QAS4</accession>
<dbReference type="Proteomes" id="UP000076976">
    <property type="component" value="Unassembled WGS sequence"/>
</dbReference>
<evidence type="ECO:0000256" key="4">
    <source>
        <dbReference type="ARBA" id="ARBA00022989"/>
    </source>
</evidence>
<sequence>MRAMTRPSRRAALWALAAGAVAADWVAVAARHRRAEVVAKPGAMLALGSAALASGLHERPWGRSVLGGLGLGLVGDVALLRGEQRGYFLGGLTSFLLGHLAYLDATRRMGLHRTAWVLPGGLVLTGCLWSSREVLPALAAEGGLPAAAPVAAYMAVIGATSLAAWSTQDVVLGTGSSLFVLSDTVLARDAFVAPVPAAGVRVMVPYLLAQTLVVVGALRHARGQR</sequence>
<feature type="transmembrane region" description="Helical" evidence="6">
    <location>
        <begin position="86"/>
        <end position="103"/>
    </location>
</feature>
<dbReference type="GO" id="GO:0016020">
    <property type="term" value="C:membrane"/>
    <property type="evidence" value="ECO:0007669"/>
    <property type="project" value="UniProtKB-SubCell"/>
</dbReference>
<reference evidence="7 8" key="1">
    <citation type="submission" date="2016-01" db="EMBL/GenBank/DDBJ databases">
        <title>Janibacter melonis strain CD11_4 genome sequencing and assembly.</title>
        <authorList>
            <person name="Nair G.R."/>
            <person name="Kaur G."/>
            <person name="Chander A.M."/>
            <person name="Mayilraj S."/>
        </authorList>
    </citation>
    <scope>NUCLEOTIDE SEQUENCE [LARGE SCALE GENOMIC DNA]</scope>
    <source>
        <strain evidence="7 8">CD11-4</strain>
    </source>
</reference>
<feature type="transmembrane region" description="Helical" evidence="6">
    <location>
        <begin position="115"/>
        <end position="131"/>
    </location>
</feature>
<evidence type="ECO:0000313" key="7">
    <source>
        <dbReference type="EMBL" id="OAB86785.1"/>
    </source>
</evidence>
<dbReference type="GO" id="GO:0016787">
    <property type="term" value="F:hydrolase activity"/>
    <property type="evidence" value="ECO:0007669"/>
    <property type="project" value="TreeGrafter"/>
</dbReference>
<name>A0A176QAS4_9MICO</name>
<dbReference type="EMBL" id="LQZG01000003">
    <property type="protein sequence ID" value="OAB86785.1"/>
    <property type="molecule type" value="Genomic_DNA"/>
</dbReference>
<evidence type="ECO:0000256" key="6">
    <source>
        <dbReference type="SAM" id="Phobius"/>
    </source>
</evidence>
<comment type="caution">
    <text evidence="7">The sequence shown here is derived from an EMBL/GenBank/DDBJ whole genome shotgun (WGS) entry which is preliminary data.</text>
</comment>
<keyword evidence="3 6" id="KW-0812">Transmembrane</keyword>
<dbReference type="AlphaFoldDB" id="A0A176QAS4"/>
<organism evidence="7 8">
    <name type="scientific">Janibacter melonis</name>
    <dbReference type="NCBI Taxonomy" id="262209"/>
    <lineage>
        <taxon>Bacteria</taxon>
        <taxon>Bacillati</taxon>
        <taxon>Actinomycetota</taxon>
        <taxon>Actinomycetes</taxon>
        <taxon>Micrococcales</taxon>
        <taxon>Intrasporangiaceae</taxon>
        <taxon>Janibacter</taxon>
    </lineage>
</organism>
<comment type="subcellular location">
    <subcellularLocation>
        <location evidence="1">Membrane</location>
        <topology evidence="1">Multi-pass membrane protein</topology>
    </subcellularLocation>
</comment>
<dbReference type="Pfam" id="PF07947">
    <property type="entry name" value="YhhN"/>
    <property type="match status" value="1"/>
</dbReference>
<evidence type="ECO:0000256" key="5">
    <source>
        <dbReference type="ARBA" id="ARBA00023136"/>
    </source>
</evidence>
<proteinExistence type="inferred from homology"/>
<keyword evidence="5 6" id="KW-0472">Membrane</keyword>
<evidence type="ECO:0000313" key="8">
    <source>
        <dbReference type="Proteomes" id="UP000076976"/>
    </source>
</evidence>
<comment type="similarity">
    <text evidence="2">Belongs to the TMEM86 family.</text>
</comment>
<evidence type="ECO:0000256" key="3">
    <source>
        <dbReference type="ARBA" id="ARBA00022692"/>
    </source>
</evidence>
<dbReference type="STRING" id="262209.AWH69_10120"/>
<evidence type="ECO:0000256" key="1">
    <source>
        <dbReference type="ARBA" id="ARBA00004141"/>
    </source>
</evidence>
<keyword evidence="4 6" id="KW-1133">Transmembrane helix</keyword>
<evidence type="ECO:0008006" key="9">
    <source>
        <dbReference type="Google" id="ProtNLM"/>
    </source>
</evidence>
<dbReference type="PANTHER" id="PTHR31885:SF6">
    <property type="entry name" value="GH04784P"/>
    <property type="match status" value="1"/>
</dbReference>
<dbReference type="PANTHER" id="PTHR31885">
    <property type="entry name" value="GH04784P"/>
    <property type="match status" value="1"/>
</dbReference>